<accession>A0A6C2YRR0</accession>
<reference evidence="1" key="1">
    <citation type="submission" date="2019-04" db="EMBL/GenBank/DDBJ databases">
        <authorList>
            <consortium name="Science for Life Laboratories"/>
        </authorList>
    </citation>
    <scope>NUCLEOTIDE SEQUENCE</scope>
    <source>
        <strain evidence="1">MBLW1</strain>
    </source>
</reference>
<dbReference type="Proteomes" id="UP000464378">
    <property type="component" value="Chromosome"/>
</dbReference>
<keyword evidence="2" id="KW-1185">Reference proteome</keyword>
<dbReference type="EMBL" id="LR593887">
    <property type="protein sequence ID" value="VTS05415.1"/>
    <property type="molecule type" value="Genomic_DNA"/>
</dbReference>
<protein>
    <submittedName>
        <fullName evidence="1">Uncharacterized protein</fullName>
    </submittedName>
</protein>
<proteinExistence type="predicted"/>
<dbReference type="InParanoid" id="A0A6C2YRR0"/>
<organism evidence="1">
    <name type="scientific">Tuwongella immobilis</name>
    <dbReference type="NCBI Taxonomy" id="692036"/>
    <lineage>
        <taxon>Bacteria</taxon>
        <taxon>Pseudomonadati</taxon>
        <taxon>Planctomycetota</taxon>
        <taxon>Planctomycetia</taxon>
        <taxon>Gemmatales</taxon>
        <taxon>Gemmataceae</taxon>
        <taxon>Tuwongella</taxon>
    </lineage>
</organism>
<gene>
    <name evidence="1" type="ORF">GMBLW1_51690</name>
</gene>
<dbReference type="KEGG" id="tim:GMBLW1_51690"/>
<sequence length="79" mass="8861">MRKISLRKMLSLVLILFGIALMVILSWVDTSVFPPTKRVMSDGEMGNFQLVVSGRFSALKSSQLPFLSQVCQDWVTIPT</sequence>
<evidence type="ECO:0000313" key="1">
    <source>
        <dbReference type="EMBL" id="VIP04024.1"/>
    </source>
</evidence>
<dbReference type="AlphaFoldDB" id="A0A6C2YRR0"/>
<evidence type="ECO:0000313" key="2">
    <source>
        <dbReference type="Proteomes" id="UP000464378"/>
    </source>
</evidence>
<dbReference type="EMBL" id="LR586016">
    <property type="protein sequence ID" value="VIP04024.1"/>
    <property type="molecule type" value="Genomic_DNA"/>
</dbReference>
<name>A0A6C2YRR0_9BACT</name>